<gene>
    <name evidence="1" type="ORF">EQG61_08535</name>
</gene>
<dbReference type="PROSITE" id="PS51257">
    <property type="entry name" value="PROKAR_LIPOPROTEIN"/>
    <property type="match status" value="1"/>
</dbReference>
<dbReference type="RefSeq" id="WP_129461503.1">
    <property type="nucleotide sequence ID" value="NZ_SBKN01000004.1"/>
</dbReference>
<sequence length="165" mass="18741">MKHFLLFFLITLIACQNQEKSKQAPEIKSEAPVQSDLETRVTQQIEKIQQSTPAQRRQELLRFIELADQVDGASGEIYGNFAFEYVEEHPADFFSVLRVGDSVLVKKWAKASASEVQILGDTPEGIDSVFVEVKSNHQTKKGNSTPTEIQLEKRYLDQLKKEISK</sequence>
<evidence type="ECO:0000313" key="1">
    <source>
        <dbReference type="EMBL" id="RXR22618.1"/>
    </source>
</evidence>
<dbReference type="Proteomes" id="UP000289857">
    <property type="component" value="Unassembled WGS sequence"/>
</dbReference>
<evidence type="ECO:0008006" key="3">
    <source>
        <dbReference type="Google" id="ProtNLM"/>
    </source>
</evidence>
<dbReference type="OrthoDB" id="905690at2"/>
<evidence type="ECO:0000313" key="2">
    <source>
        <dbReference type="Proteomes" id="UP000289857"/>
    </source>
</evidence>
<keyword evidence="2" id="KW-1185">Reference proteome</keyword>
<proteinExistence type="predicted"/>
<accession>A0A4Q1K9T8</accession>
<protein>
    <recommendedName>
        <fullName evidence="3">Lipoprotein</fullName>
    </recommendedName>
</protein>
<organism evidence="1 2">
    <name type="scientific">Flavobacterium stagni</name>
    <dbReference type="NCBI Taxonomy" id="2506421"/>
    <lineage>
        <taxon>Bacteria</taxon>
        <taxon>Pseudomonadati</taxon>
        <taxon>Bacteroidota</taxon>
        <taxon>Flavobacteriia</taxon>
        <taxon>Flavobacteriales</taxon>
        <taxon>Flavobacteriaceae</taxon>
        <taxon>Flavobacterium</taxon>
    </lineage>
</organism>
<dbReference type="AlphaFoldDB" id="A0A4Q1K9T8"/>
<name>A0A4Q1K9T8_9FLAO</name>
<reference evidence="2" key="1">
    <citation type="submission" date="2019-01" db="EMBL/GenBank/DDBJ databases">
        <title>Cytophagaceae bacterium strain CAR-16.</title>
        <authorList>
            <person name="Chen W.-M."/>
        </authorList>
    </citation>
    <scope>NUCLEOTIDE SEQUENCE [LARGE SCALE GENOMIC DNA]</scope>
    <source>
        <strain evidence="2">WWJ-16</strain>
    </source>
</reference>
<comment type="caution">
    <text evidence="1">The sequence shown here is derived from an EMBL/GenBank/DDBJ whole genome shotgun (WGS) entry which is preliminary data.</text>
</comment>
<dbReference type="EMBL" id="SBKN01000004">
    <property type="protein sequence ID" value="RXR22618.1"/>
    <property type="molecule type" value="Genomic_DNA"/>
</dbReference>